<protein>
    <submittedName>
        <fullName evidence="1">Uncharacterized protein</fullName>
    </submittedName>
</protein>
<dbReference type="Proteomes" id="UP000028511">
    <property type="component" value="Unassembled WGS sequence"/>
</dbReference>
<reference evidence="1" key="1">
    <citation type="submission" date="2013-07" db="EMBL/GenBank/DDBJ databases">
        <title>Sub-species coevolution in mutualistic symbiosis.</title>
        <authorList>
            <person name="Murfin K."/>
            <person name="Klassen J."/>
            <person name="Lee M."/>
            <person name="Forst S."/>
            <person name="Stock P."/>
            <person name="Goodrich-Blair H."/>
        </authorList>
    </citation>
    <scope>NUCLEOTIDE SEQUENCE [LARGE SCALE GENOMIC DNA]</scope>
    <source>
        <strain evidence="1">Puntauvense</strain>
    </source>
</reference>
<dbReference type="EMBL" id="CBSW010000040">
    <property type="protein sequence ID" value="CDG95480.1"/>
    <property type="molecule type" value="Genomic_DNA"/>
</dbReference>
<organism evidence="1">
    <name type="scientific">Xenorhabdus bovienii str. puntauvense</name>
    <dbReference type="NCBI Taxonomy" id="1398201"/>
    <lineage>
        <taxon>Bacteria</taxon>
        <taxon>Pseudomonadati</taxon>
        <taxon>Pseudomonadota</taxon>
        <taxon>Gammaproteobacteria</taxon>
        <taxon>Enterobacterales</taxon>
        <taxon>Morganellaceae</taxon>
        <taxon>Xenorhabdus</taxon>
    </lineage>
</organism>
<evidence type="ECO:0000313" key="1">
    <source>
        <dbReference type="EMBL" id="CDG95480.1"/>
    </source>
</evidence>
<dbReference type="HOGENOM" id="CLU_3049430_0_0_6"/>
<sequence length="54" mass="6100">MKLYGLPLRLLSLRRCFNPLGRSEGMVTNKIAAMSSPIDMERNNLISMALFSNK</sequence>
<dbReference type="AlphaFoldDB" id="A0A077NBX8"/>
<accession>A0A077NBX8</accession>
<proteinExistence type="predicted"/>
<name>A0A077NBX8_XENBV</name>
<gene>
    <name evidence="1" type="ORF">XBP1_1340025</name>
</gene>
<comment type="caution">
    <text evidence="1">The sequence shown here is derived from an EMBL/GenBank/DDBJ whole genome shotgun (WGS) entry which is preliminary data.</text>
</comment>